<dbReference type="HOGENOM" id="CLU_1496176_0_0_1"/>
<feature type="compositionally biased region" description="Polar residues" evidence="1">
    <location>
        <begin position="17"/>
        <end position="37"/>
    </location>
</feature>
<evidence type="ECO:0000313" key="3">
    <source>
        <dbReference type="Proteomes" id="UP000016933"/>
    </source>
</evidence>
<feature type="compositionally biased region" description="Polar residues" evidence="1">
    <location>
        <begin position="105"/>
        <end position="116"/>
    </location>
</feature>
<dbReference type="OMA" id="GGNQGRM"/>
<feature type="compositionally biased region" description="Gly residues" evidence="1">
    <location>
        <begin position="170"/>
        <end position="180"/>
    </location>
</feature>
<sequence>MRSLQKIEITVEDMLHNKQNSQHQGQRPPQQSYTPQQRPGGYQPDHQLGGLDNHQQGPPQGSAGPQHNDGGLIQHAGRSDDHGQQQGGFGQGEVSDGHYGGPTRRTGSGLETSWRLNQGAPGGDEDERGYAGFDGSGGPGGLDGGGMGRPGGIHGGDDGCEGSSWAHDAGLGGGPGARPW</sequence>
<feature type="compositionally biased region" description="Gly residues" evidence="1">
    <location>
        <begin position="132"/>
        <end position="154"/>
    </location>
</feature>
<proteinExistence type="predicted"/>
<organism evidence="2 3">
    <name type="scientific">Dothistroma septosporum (strain NZE10 / CBS 128990)</name>
    <name type="common">Red band needle blight fungus</name>
    <name type="synonym">Mycosphaerella pini</name>
    <dbReference type="NCBI Taxonomy" id="675120"/>
    <lineage>
        <taxon>Eukaryota</taxon>
        <taxon>Fungi</taxon>
        <taxon>Dikarya</taxon>
        <taxon>Ascomycota</taxon>
        <taxon>Pezizomycotina</taxon>
        <taxon>Dothideomycetes</taxon>
        <taxon>Dothideomycetidae</taxon>
        <taxon>Mycosphaerellales</taxon>
        <taxon>Mycosphaerellaceae</taxon>
        <taxon>Dothistroma</taxon>
    </lineage>
</organism>
<gene>
    <name evidence="2" type="ORF">DOTSEDRAFT_23703</name>
</gene>
<feature type="compositionally biased region" description="Low complexity" evidence="1">
    <location>
        <begin position="55"/>
        <end position="66"/>
    </location>
</feature>
<dbReference type="Proteomes" id="UP000016933">
    <property type="component" value="Unassembled WGS sequence"/>
</dbReference>
<evidence type="ECO:0000256" key="1">
    <source>
        <dbReference type="SAM" id="MobiDB-lite"/>
    </source>
</evidence>
<feature type="region of interest" description="Disordered" evidence="1">
    <location>
        <begin position="1"/>
        <end position="180"/>
    </location>
</feature>
<accession>N1PQP8</accession>
<reference evidence="3" key="1">
    <citation type="journal article" date="2012" name="PLoS Genet.">
        <title>The genomes of the fungal plant pathogens Cladosporium fulvum and Dothistroma septosporum reveal adaptation to different hosts and lifestyles but also signatures of common ancestry.</title>
        <authorList>
            <person name="de Wit P.J.G.M."/>
            <person name="van der Burgt A."/>
            <person name="Oekmen B."/>
            <person name="Stergiopoulos I."/>
            <person name="Abd-Elsalam K.A."/>
            <person name="Aerts A.L."/>
            <person name="Bahkali A.H."/>
            <person name="Beenen H.G."/>
            <person name="Chettri P."/>
            <person name="Cox M.P."/>
            <person name="Datema E."/>
            <person name="de Vries R.P."/>
            <person name="Dhillon B."/>
            <person name="Ganley A.R."/>
            <person name="Griffiths S.A."/>
            <person name="Guo Y."/>
            <person name="Hamelin R.C."/>
            <person name="Henrissat B."/>
            <person name="Kabir M.S."/>
            <person name="Jashni M.K."/>
            <person name="Kema G."/>
            <person name="Klaubauf S."/>
            <person name="Lapidus A."/>
            <person name="Levasseur A."/>
            <person name="Lindquist E."/>
            <person name="Mehrabi R."/>
            <person name="Ohm R.A."/>
            <person name="Owen T.J."/>
            <person name="Salamov A."/>
            <person name="Schwelm A."/>
            <person name="Schijlen E."/>
            <person name="Sun H."/>
            <person name="van den Burg H.A."/>
            <person name="van Ham R.C.H.J."/>
            <person name="Zhang S."/>
            <person name="Goodwin S.B."/>
            <person name="Grigoriev I.V."/>
            <person name="Collemare J."/>
            <person name="Bradshaw R.E."/>
        </authorList>
    </citation>
    <scope>NUCLEOTIDE SEQUENCE [LARGE SCALE GENOMIC DNA]</scope>
    <source>
        <strain evidence="3">NZE10 / CBS 128990</strain>
    </source>
</reference>
<reference evidence="2 3" key="2">
    <citation type="journal article" date="2012" name="PLoS Pathog.">
        <title>Diverse lifestyles and strategies of plant pathogenesis encoded in the genomes of eighteen Dothideomycetes fungi.</title>
        <authorList>
            <person name="Ohm R.A."/>
            <person name="Feau N."/>
            <person name="Henrissat B."/>
            <person name="Schoch C.L."/>
            <person name="Horwitz B.A."/>
            <person name="Barry K.W."/>
            <person name="Condon B.J."/>
            <person name="Copeland A.C."/>
            <person name="Dhillon B."/>
            <person name="Glaser F."/>
            <person name="Hesse C.N."/>
            <person name="Kosti I."/>
            <person name="LaButti K."/>
            <person name="Lindquist E.A."/>
            <person name="Lucas S."/>
            <person name="Salamov A.A."/>
            <person name="Bradshaw R.E."/>
            <person name="Ciuffetti L."/>
            <person name="Hamelin R.C."/>
            <person name="Kema G.H.J."/>
            <person name="Lawrence C."/>
            <person name="Scott J.A."/>
            <person name="Spatafora J.W."/>
            <person name="Turgeon B.G."/>
            <person name="de Wit P.J.G.M."/>
            <person name="Zhong S."/>
            <person name="Goodwin S.B."/>
            <person name="Grigoriev I.V."/>
        </authorList>
    </citation>
    <scope>NUCLEOTIDE SEQUENCE [LARGE SCALE GENOMIC DNA]</scope>
    <source>
        <strain evidence="3">NZE10 / CBS 128990</strain>
    </source>
</reference>
<name>N1PQP8_DOTSN</name>
<keyword evidence="3" id="KW-1185">Reference proteome</keyword>
<dbReference type="AlphaFoldDB" id="N1PQP8"/>
<dbReference type="EMBL" id="KB446538">
    <property type="protein sequence ID" value="EME45712.1"/>
    <property type="molecule type" value="Genomic_DNA"/>
</dbReference>
<protein>
    <submittedName>
        <fullName evidence="2">Uncharacterized protein</fullName>
    </submittedName>
</protein>
<evidence type="ECO:0000313" key="2">
    <source>
        <dbReference type="EMBL" id="EME45712.1"/>
    </source>
</evidence>